<reference evidence="2" key="1">
    <citation type="submission" date="2020-10" db="EMBL/GenBank/DDBJ databases">
        <title>High-Quality Genome Resource of Clonostachys rosea strain S41 by Oxford Nanopore Long-Read Sequencing.</title>
        <authorList>
            <person name="Wang H."/>
        </authorList>
    </citation>
    <scope>NUCLEOTIDE SEQUENCE</scope>
    <source>
        <strain evidence="2">S41</strain>
    </source>
</reference>
<accession>A0A8H7N4H9</accession>
<proteinExistence type="predicted"/>
<dbReference type="Proteomes" id="UP000616885">
    <property type="component" value="Unassembled WGS sequence"/>
</dbReference>
<protein>
    <recommendedName>
        <fullName evidence="4">SMP-30/Gluconolactonase/LRE-like region domain-containing protein</fullName>
    </recommendedName>
</protein>
<dbReference type="Gene3D" id="2.120.10.30">
    <property type="entry name" value="TolB, C-terminal domain"/>
    <property type="match status" value="1"/>
</dbReference>
<feature type="signal peptide" evidence="1">
    <location>
        <begin position="1"/>
        <end position="17"/>
    </location>
</feature>
<gene>
    <name evidence="2" type="ORF">IM811_003074</name>
</gene>
<evidence type="ECO:0000313" key="2">
    <source>
        <dbReference type="EMBL" id="KAF9746169.1"/>
    </source>
</evidence>
<organism evidence="2 3">
    <name type="scientific">Bionectria ochroleuca</name>
    <name type="common">Gliocladium roseum</name>
    <dbReference type="NCBI Taxonomy" id="29856"/>
    <lineage>
        <taxon>Eukaryota</taxon>
        <taxon>Fungi</taxon>
        <taxon>Dikarya</taxon>
        <taxon>Ascomycota</taxon>
        <taxon>Pezizomycotina</taxon>
        <taxon>Sordariomycetes</taxon>
        <taxon>Hypocreomycetidae</taxon>
        <taxon>Hypocreales</taxon>
        <taxon>Bionectriaceae</taxon>
        <taxon>Clonostachys</taxon>
    </lineage>
</organism>
<sequence>MRTYILSTLCLAASISCFPSSSNKALSVSSPIALNIIHDFGPGYWLENLYIRSNGQLLTTCQSSPELYLIDTYTSERTLVHTFPNRSHGLTGLGGIVETSQDTFAIILGDLNHTTLVGVEGSFSIWTINLNGYPDQEPIVNEIASLPGSAFLNGLTTLKDRTTVLACDSFYGSIYRIDTLTGEVELALAPDNTTLSPPDQQWVIGVDGIKVHRPHGSEVAYLYYTNYMGQGYYRVPIDPCVGTPAGPAEVLGTGLGIGLDDIDIDKSGVSWVSVAHESQIIKIESTGGVEVAAESPDLRFVTAVRLGRTRDNYTKLYFSTGLGKVGFIDVFRSL</sequence>
<dbReference type="AlphaFoldDB" id="A0A8H7N4H9"/>
<dbReference type="InterPro" id="IPR052998">
    <property type="entry name" value="Hetero-Diels-Alderase-like"/>
</dbReference>
<comment type="caution">
    <text evidence="2">The sequence shown here is derived from an EMBL/GenBank/DDBJ whole genome shotgun (WGS) entry which is preliminary data.</text>
</comment>
<dbReference type="PANTHER" id="PTHR42060:SF1">
    <property type="entry name" value="NHL REPEAT-CONTAINING PROTEIN"/>
    <property type="match status" value="1"/>
</dbReference>
<dbReference type="InterPro" id="IPR011042">
    <property type="entry name" value="6-blade_b-propeller_TolB-like"/>
</dbReference>
<evidence type="ECO:0000313" key="3">
    <source>
        <dbReference type="Proteomes" id="UP000616885"/>
    </source>
</evidence>
<name>A0A8H7N4H9_BIOOC</name>
<feature type="chain" id="PRO_5034610357" description="SMP-30/Gluconolactonase/LRE-like region domain-containing protein" evidence="1">
    <location>
        <begin position="18"/>
        <end position="334"/>
    </location>
</feature>
<dbReference type="EMBL" id="JADCTT010000011">
    <property type="protein sequence ID" value="KAF9746169.1"/>
    <property type="molecule type" value="Genomic_DNA"/>
</dbReference>
<dbReference type="PANTHER" id="PTHR42060">
    <property type="entry name" value="NHL REPEAT-CONTAINING PROTEIN-RELATED"/>
    <property type="match status" value="1"/>
</dbReference>
<keyword evidence="1" id="KW-0732">Signal</keyword>
<dbReference type="PROSITE" id="PS51257">
    <property type="entry name" value="PROKAR_LIPOPROTEIN"/>
    <property type="match status" value="1"/>
</dbReference>
<dbReference type="SUPFAM" id="SSF63829">
    <property type="entry name" value="Calcium-dependent phosphotriesterase"/>
    <property type="match status" value="1"/>
</dbReference>
<evidence type="ECO:0000256" key="1">
    <source>
        <dbReference type="SAM" id="SignalP"/>
    </source>
</evidence>
<evidence type="ECO:0008006" key="4">
    <source>
        <dbReference type="Google" id="ProtNLM"/>
    </source>
</evidence>